<evidence type="ECO:0000313" key="4">
    <source>
        <dbReference type="Proteomes" id="UP000502823"/>
    </source>
</evidence>
<comment type="caution">
    <text evidence="3">The sequence shown here is derived from an EMBL/GenBank/DDBJ whole genome shotgun (WGS) entry which is preliminary data.</text>
</comment>
<feature type="compositionally biased region" description="Low complexity" evidence="1">
    <location>
        <begin position="636"/>
        <end position="646"/>
    </location>
</feature>
<feature type="compositionally biased region" description="Polar residues" evidence="1">
    <location>
        <begin position="313"/>
        <end position="332"/>
    </location>
</feature>
<feature type="domain" description="RAWUL" evidence="2">
    <location>
        <begin position="118"/>
        <end position="175"/>
    </location>
</feature>
<protein>
    <recommendedName>
        <fullName evidence="2">RAWUL domain-containing protein</fullName>
    </recommendedName>
</protein>
<dbReference type="InterPro" id="IPR032443">
    <property type="entry name" value="RAWUL"/>
</dbReference>
<evidence type="ECO:0000256" key="1">
    <source>
        <dbReference type="SAM" id="MobiDB-lite"/>
    </source>
</evidence>
<keyword evidence="4" id="KW-1185">Reference proteome</keyword>
<dbReference type="GO" id="GO:0035102">
    <property type="term" value="C:PRC1 complex"/>
    <property type="evidence" value="ECO:0007669"/>
    <property type="project" value="TreeGrafter"/>
</dbReference>
<proteinExistence type="predicted"/>
<feature type="region of interest" description="Disordered" evidence="1">
    <location>
        <begin position="812"/>
        <end position="849"/>
    </location>
</feature>
<feature type="region of interest" description="Disordered" evidence="1">
    <location>
        <begin position="693"/>
        <end position="718"/>
    </location>
</feature>
<dbReference type="OrthoDB" id="1305878at2759"/>
<feature type="compositionally biased region" description="Polar residues" evidence="1">
    <location>
        <begin position="216"/>
        <end position="230"/>
    </location>
</feature>
<feature type="compositionally biased region" description="Basic residues" evidence="1">
    <location>
        <begin position="524"/>
        <end position="540"/>
    </location>
</feature>
<dbReference type="Pfam" id="PF16207">
    <property type="entry name" value="RAWUL"/>
    <property type="match status" value="1"/>
</dbReference>
<feature type="compositionally biased region" description="Low complexity" evidence="1">
    <location>
        <begin position="879"/>
        <end position="891"/>
    </location>
</feature>
<feature type="compositionally biased region" description="Polar residues" evidence="1">
    <location>
        <begin position="818"/>
        <end position="829"/>
    </location>
</feature>
<feature type="compositionally biased region" description="Basic and acidic residues" evidence="1">
    <location>
        <begin position="600"/>
        <end position="612"/>
    </location>
</feature>
<feature type="region of interest" description="Disordered" evidence="1">
    <location>
        <begin position="1023"/>
        <end position="1042"/>
    </location>
</feature>
<feature type="region of interest" description="Disordered" evidence="1">
    <location>
        <begin position="211"/>
        <end position="370"/>
    </location>
</feature>
<feature type="region of interest" description="Disordered" evidence="1">
    <location>
        <begin position="524"/>
        <end position="569"/>
    </location>
</feature>
<feature type="compositionally biased region" description="Polar residues" evidence="1">
    <location>
        <begin position="977"/>
        <end position="1011"/>
    </location>
</feature>
<dbReference type="InParanoid" id="A0A6L2PFT0"/>
<feature type="compositionally biased region" description="Polar residues" evidence="1">
    <location>
        <begin position="693"/>
        <end position="706"/>
    </location>
</feature>
<dbReference type="AlphaFoldDB" id="A0A6L2PFT0"/>
<organism evidence="3 4">
    <name type="scientific">Coptotermes formosanus</name>
    <name type="common">Formosan subterranean termite</name>
    <dbReference type="NCBI Taxonomy" id="36987"/>
    <lineage>
        <taxon>Eukaryota</taxon>
        <taxon>Metazoa</taxon>
        <taxon>Ecdysozoa</taxon>
        <taxon>Arthropoda</taxon>
        <taxon>Hexapoda</taxon>
        <taxon>Insecta</taxon>
        <taxon>Pterygota</taxon>
        <taxon>Neoptera</taxon>
        <taxon>Polyneoptera</taxon>
        <taxon>Dictyoptera</taxon>
        <taxon>Blattodea</taxon>
        <taxon>Blattoidea</taxon>
        <taxon>Termitoidae</taxon>
        <taxon>Rhinotermitidae</taxon>
        <taxon>Coptotermes</taxon>
    </lineage>
</organism>
<feature type="region of interest" description="Disordered" evidence="1">
    <location>
        <begin position="961"/>
        <end position="1011"/>
    </location>
</feature>
<feature type="compositionally biased region" description="Low complexity" evidence="1">
    <location>
        <begin position="560"/>
        <end position="569"/>
    </location>
</feature>
<feature type="compositionally biased region" description="Acidic residues" evidence="1">
    <location>
        <begin position="95"/>
        <end position="106"/>
    </location>
</feature>
<dbReference type="Gene3D" id="3.30.40.10">
    <property type="entry name" value="Zinc/RING finger domain, C3HC4 (zinc finger)"/>
    <property type="match status" value="1"/>
</dbReference>
<evidence type="ECO:0000313" key="3">
    <source>
        <dbReference type="EMBL" id="GFG29258.1"/>
    </source>
</evidence>
<feature type="compositionally biased region" description="Basic and acidic residues" evidence="1">
    <location>
        <begin position="268"/>
        <end position="279"/>
    </location>
</feature>
<dbReference type="GO" id="GO:1990841">
    <property type="term" value="F:promoter-specific chromatin binding"/>
    <property type="evidence" value="ECO:0007669"/>
    <property type="project" value="TreeGrafter"/>
</dbReference>
<feature type="region of interest" description="Disordered" evidence="1">
    <location>
        <begin position="95"/>
        <end position="114"/>
    </location>
</feature>
<feature type="compositionally biased region" description="Low complexity" evidence="1">
    <location>
        <begin position="961"/>
        <end position="976"/>
    </location>
</feature>
<feature type="compositionally biased region" description="Basic and acidic residues" evidence="1">
    <location>
        <begin position="233"/>
        <end position="254"/>
    </location>
</feature>
<dbReference type="PANTHER" id="PTHR10825">
    <property type="entry name" value="RING FINGER DOMAIN-CONTAINING, POLYCOMB GROUP COMPONENT"/>
    <property type="match status" value="1"/>
</dbReference>
<name>A0A6L2PFT0_COPFO</name>
<feature type="region of interest" description="Disordered" evidence="1">
    <location>
        <begin position="583"/>
        <end position="654"/>
    </location>
</feature>
<dbReference type="EMBL" id="BLKM01010103">
    <property type="protein sequence ID" value="GFG29258.1"/>
    <property type="molecule type" value="Genomic_DNA"/>
</dbReference>
<feature type="region of interest" description="Disordered" evidence="1">
    <location>
        <begin position="862"/>
        <end position="898"/>
    </location>
</feature>
<feature type="compositionally biased region" description="Polar residues" evidence="1">
    <location>
        <begin position="1024"/>
        <end position="1039"/>
    </location>
</feature>
<dbReference type="GO" id="GO:0000122">
    <property type="term" value="P:negative regulation of transcription by RNA polymerase II"/>
    <property type="evidence" value="ECO:0007669"/>
    <property type="project" value="TreeGrafter"/>
</dbReference>
<gene>
    <name evidence="3" type="ORF">Cfor_11406</name>
</gene>
<feature type="non-terminal residue" evidence="3">
    <location>
        <position position="1"/>
    </location>
</feature>
<reference evidence="4" key="1">
    <citation type="submission" date="2020-01" db="EMBL/GenBank/DDBJ databases">
        <title>Draft genome sequence of the Termite Coptotermes fromosanus.</title>
        <authorList>
            <person name="Itakura S."/>
            <person name="Yosikawa Y."/>
            <person name="Umezawa K."/>
        </authorList>
    </citation>
    <scope>NUCLEOTIDE SEQUENCE [LARGE SCALE GENOMIC DNA]</scope>
</reference>
<dbReference type="InterPro" id="IPR013083">
    <property type="entry name" value="Znf_RING/FYVE/PHD"/>
</dbReference>
<accession>A0A6L2PFT0</accession>
<feature type="compositionally biased region" description="Acidic residues" evidence="1">
    <location>
        <begin position="413"/>
        <end position="422"/>
    </location>
</feature>
<dbReference type="CDD" id="cd17082">
    <property type="entry name" value="RAWUL_PCGF2_like"/>
    <property type="match status" value="1"/>
</dbReference>
<dbReference type="PANTHER" id="PTHR10825:SF29">
    <property type="entry name" value="POLYCOMB GROUP RING FINGER PROTEIN 1"/>
    <property type="match status" value="1"/>
</dbReference>
<dbReference type="Proteomes" id="UP000502823">
    <property type="component" value="Unassembled WGS sequence"/>
</dbReference>
<feature type="compositionally biased region" description="Basic and acidic residues" evidence="1">
    <location>
        <begin position="445"/>
        <end position="464"/>
    </location>
</feature>
<feature type="compositionally biased region" description="Basic residues" evidence="1">
    <location>
        <begin position="465"/>
        <end position="495"/>
    </location>
</feature>
<feature type="region of interest" description="Disordered" evidence="1">
    <location>
        <begin position="404"/>
        <end position="500"/>
    </location>
</feature>
<feature type="compositionally biased region" description="Polar residues" evidence="1">
    <location>
        <begin position="585"/>
        <end position="599"/>
    </location>
</feature>
<feature type="compositionally biased region" description="Low complexity" evidence="1">
    <location>
        <begin position="862"/>
        <end position="872"/>
    </location>
</feature>
<sequence length="1178" mass="128028">CRSCIVRHLETSKFCPICDVQVHKAKPLHSIRLDRTLQTLAYKLVPGLYYKEIQRRRSFNASSGSNTSPLQEDPSIFTGEDSISLSLEYYDSDKDYEEGGENGTENEIEKNKQMPHRRYLQCPAAVSMKHLKKFIRMKYGLGSEHRVDIIYAGECLRDDFCLMDVAYTFSWKREESRSMSSACPHAYVSSVSENSDALVNNAVEAGSVVDVKEASSEGSATSPERTTSGEGSLPRDDAMEPETKKMKMDEDCRESTNVSDTKSEEEEKVIQEAEVEEKRQRRGRKRASNSDGQEHHDAQASGSTDGVAVPTTAAPNVTSDALPSSEETNTNEELPLQTVDVHDDAPCDEPVMKETCTSSEETGEAHSLHDEEAVIQDSVCVEESNATDSVVDSIVIGVGAVDEGNVMSVARDGEDDDKEEEDFTQRLSASDEEGGDENMILDTNDAAKHEDMEDKQQIEVEERKKLKGKKDGRKKSKHKSKHHHPESYTRKRKAHRSESTPTILQYQEDVMKLKVKLGPIKPVMSHRHHHHHHHSKHNRKNQLEEDTSSTSVGLHSNGETSSSVSAATSAKERLLQMRAVRHKNINTSKSTTMPASSTPVKDDTNNRTKRTEILMPPSSITVSKVNIADKRKSEAQKSSNSSSAGGEESKRPSLEIMLVNAPTTTTVSTTTISTATTTISASNTVTEACATVRQSGNDTAARTSDPGNYKPSRPPPPTIPLVRIRKNTVSSIRPPSGLTITPKLPTSATTLATKTSTAISKTTNCNKVVAVSEIGDQSKEETSQEQCNVLEDEQAMRHDDIGALDLSGKSSRYKTALSPVTSPTVGSSFPSPPSPAMKTSGGMTSSTHQSILSITQSLVHRQLQQQQQQQQQHGLVNISSSSPGKVSKSPSNDSLGSSVHPAVVTAPVYAMSNLKTLSDTAVRIRNEMAAQSDKSIRSGGTVKPQLQQKSAVLSVQMTSASEAGSSASTTGRTSGAVTYTSSNSPRSGLSQPPTRSPTSHQQYQALPNNSIPPLRIPIPPTALSKVNSPMGASSRTNNVPRLHDLYPSAQSAIGRGRSFISGLQNRSGVNNHTKPGPNQAVRHIPNPSALLFRQQQAQNRLQQQNSSAVQNRHAAVSKALFNNQNNFNNTTIKPSASTSVVQTAAPPVSSIRKMENMTRNIEKVAAGLTVRAVEAHTK</sequence>
<dbReference type="Gene3D" id="3.10.20.90">
    <property type="entry name" value="Phosphatidylinositol 3-kinase Catalytic Subunit, Chain A, domain 1"/>
    <property type="match status" value="1"/>
</dbReference>
<feature type="compositionally biased region" description="Polar residues" evidence="1">
    <location>
        <begin position="548"/>
        <end position="559"/>
    </location>
</feature>
<evidence type="ECO:0000259" key="2">
    <source>
        <dbReference type="Pfam" id="PF16207"/>
    </source>
</evidence>